<dbReference type="GO" id="GO:0003700">
    <property type="term" value="F:DNA-binding transcription factor activity"/>
    <property type="evidence" value="ECO:0007669"/>
    <property type="project" value="TreeGrafter"/>
</dbReference>
<dbReference type="Proteomes" id="UP000027451">
    <property type="component" value="Unassembled WGS sequence"/>
</dbReference>
<protein>
    <submittedName>
        <fullName evidence="2">Rrf2 family transcriptional regulator</fullName>
    </submittedName>
</protein>
<accession>A0A656QBW9</accession>
<organism evidence="2 3">
    <name type="scientific">Caballeronia zhejiangensis</name>
    <dbReference type="NCBI Taxonomy" id="871203"/>
    <lineage>
        <taxon>Bacteria</taxon>
        <taxon>Pseudomonadati</taxon>
        <taxon>Pseudomonadota</taxon>
        <taxon>Betaproteobacteria</taxon>
        <taxon>Burkholderiales</taxon>
        <taxon>Burkholderiaceae</taxon>
        <taxon>Caballeronia</taxon>
    </lineage>
</organism>
<dbReference type="Pfam" id="PF02082">
    <property type="entry name" value="Rrf2"/>
    <property type="match status" value="1"/>
</dbReference>
<dbReference type="GO" id="GO:0005829">
    <property type="term" value="C:cytosol"/>
    <property type="evidence" value="ECO:0007669"/>
    <property type="project" value="TreeGrafter"/>
</dbReference>
<dbReference type="RefSeq" id="WP_034473177.1">
    <property type="nucleotide sequence ID" value="NZ_CP084283.1"/>
</dbReference>
<keyword evidence="3" id="KW-1185">Reference proteome</keyword>
<reference evidence="2 3" key="1">
    <citation type="submission" date="2014-03" db="EMBL/GenBank/DDBJ databases">
        <title>Draft Genome Sequences of Four Burkholderia Strains.</title>
        <authorList>
            <person name="Liu X.Y."/>
            <person name="Li C.X."/>
            <person name="Xu J.H."/>
        </authorList>
    </citation>
    <scope>NUCLEOTIDE SEQUENCE [LARGE SCALE GENOMIC DNA]</scope>
    <source>
        <strain evidence="2 3">OP-1</strain>
    </source>
</reference>
<dbReference type="InterPro" id="IPR000944">
    <property type="entry name" value="Tscrpt_reg_Rrf2"/>
</dbReference>
<dbReference type="Gene3D" id="1.10.10.10">
    <property type="entry name" value="Winged helix-like DNA-binding domain superfamily/Winged helix DNA-binding domain"/>
    <property type="match status" value="1"/>
</dbReference>
<name>A0A656QBW9_9BURK</name>
<comment type="caution">
    <text evidence="2">The sequence shown here is derived from an EMBL/GenBank/DDBJ whole genome shotgun (WGS) entry which is preliminary data.</text>
</comment>
<dbReference type="SUPFAM" id="SSF46785">
    <property type="entry name" value="Winged helix' DNA-binding domain"/>
    <property type="match status" value="1"/>
</dbReference>
<dbReference type="PROSITE" id="PS51197">
    <property type="entry name" value="HTH_RRF2_2"/>
    <property type="match status" value="1"/>
</dbReference>
<evidence type="ECO:0000313" key="3">
    <source>
        <dbReference type="Proteomes" id="UP000027451"/>
    </source>
</evidence>
<dbReference type="NCBIfam" id="TIGR00738">
    <property type="entry name" value="rrf2_super"/>
    <property type="match status" value="1"/>
</dbReference>
<proteinExistence type="predicted"/>
<gene>
    <name evidence="2" type="ORF">BG60_17155</name>
</gene>
<dbReference type="InterPro" id="IPR036390">
    <property type="entry name" value="WH_DNA-bd_sf"/>
</dbReference>
<dbReference type="PANTHER" id="PTHR33221:SF4">
    <property type="entry name" value="HTH-TYPE TRANSCRIPTIONAL REPRESSOR NSRR"/>
    <property type="match status" value="1"/>
</dbReference>
<keyword evidence="1" id="KW-0238">DNA-binding</keyword>
<dbReference type="InterPro" id="IPR036388">
    <property type="entry name" value="WH-like_DNA-bd_sf"/>
</dbReference>
<dbReference type="GO" id="GO:0003677">
    <property type="term" value="F:DNA binding"/>
    <property type="evidence" value="ECO:0007669"/>
    <property type="project" value="UniProtKB-KW"/>
</dbReference>
<dbReference type="AlphaFoldDB" id="A0A656QBW9"/>
<evidence type="ECO:0000313" key="2">
    <source>
        <dbReference type="EMBL" id="KDR27403.1"/>
    </source>
</evidence>
<sequence length="169" mass="18091">MRLTDYTDYSLRVLLYLSVRPSGLSTIQEISDAYGISKNHLMKIVQQLGELGWVETVRGRNGGLKLSSRTNDLTIGDIVRRTESDFALVGCLVNQPADRQASSHARCVIQPACRLRGVLAAARDAFLAELDKHTVGELAQPANDLAALLGIVSIAPIAVGAPGALRAPS</sequence>
<dbReference type="PANTHER" id="PTHR33221">
    <property type="entry name" value="WINGED HELIX-TURN-HELIX TRANSCRIPTIONAL REGULATOR, RRF2 FAMILY"/>
    <property type="match status" value="1"/>
</dbReference>
<dbReference type="EMBL" id="JFHD01000025">
    <property type="protein sequence ID" value="KDR27403.1"/>
    <property type="molecule type" value="Genomic_DNA"/>
</dbReference>
<evidence type="ECO:0000256" key="1">
    <source>
        <dbReference type="ARBA" id="ARBA00023125"/>
    </source>
</evidence>